<proteinExistence type="predicted"/>
<dbReference type="OrthoDB" id="1633695at2"/>
<gene>
    <name evidence="1" type="ORF">AXX12_04325</name>
</gene>
<dbReference type="STRING" id="1794912.AXX12_04325"/>
<dbReference type="Proteomes" id="UP000076268">
    <property type="component" value="Unassembled WGS sequence"/>
</dbReference>
<comment type="caution">
    <text evidence="1">The sequence shown here is derived from an EMBL/GenBank/DDBJ whole genome shotgun (WGS) entry which is preliminary data.</text>
</comment>
<protein>
    <submittedName>
        <fullName evidence="1">Uncharacterized protein</fullName>
    </submittedName>
</protein>
<reference evidence="1 2" key="1">
    <citation type="submission" date="2016-02" db="EMBL/GenBank/DDBJ databases">
        <title>Anaerosporomusa subterraneum gen. nov., sp. nov., a spore-forming obligate anaerobe isolated from saprolite.</title>
        <authorList>
            <person name="Choi J.K."/>
            <person name="Shah M."/>
            <person name="Yee N."/>
        </authorList>
    </citation>
    <scope>NUCLEOTIDE SEQUENCE [LARGE SCALE GENOMIC DNA]</scope>
    <source>
        <strain evidence="1 2">RU4</strain>
    </source>
</reference>
<name>A0A154BTQ8_ANASB</name>
<keyword evidence="2" id="KW-1185">Reference proteome</keyword>
<organism evidence="1 2">
    <name type="scientific">Anaerosporomusa subterranea</name>
    <dbReference type="NCBI Taxonomy" id="1794912"/>
    <lineage>
        <taxon>Bacteria</taxon>
        <taxon>Bacillati</taxon>
        <taxon>Bacillota</taxon>
        <taxon>Negativicutes</taxon>
        <taxon>Acetonemataceae</taxon>
        <taxon>Anaerosporomusa</taxon>
    </lineage>
</organism>
<dbReference type="RefSeq" id="WP_066239546.1">
    <property type="nucleotide sequence ID" value="NZ_LSGP01000013.1"/>
</dbReference>
<evidence type="ECO:0000313" key="2">
    <source>
        <dbReference type="Proteomes" id="UP000076268"/>
    </source>
</evidence>
<dbReference type="EMBL" id="LSGP01000013">
    <property type="protein sequence ID" value="KYZ77356.1"/>
    <property type="molecule type" value="Genomic_DNA"/>
</dbReference>
<evidence type="ECO:0000313" key="1">
    <source>
        <dbReference type="EMBL" id="KYZ77356.1"/>
    </source>
</evidence>
<dbReference type="AlphaFoldDB" id="A0A154BTQ8"/>
<sequence length="221" mass="26296">MDKIIEQVEQWDFLKKLPEELHGFRLERNIVQEEAKLFLFWYRCPETRRDAYALYDMATKEFMFHRVIGLFDFCDIQYISPDLAAFEQILKERLIGTLQALAAFNKSELGSIFITKNILEKNFMLPEDICGFELFIRPEQPVKIVNGSFIIIDYSDFSSESNLTIYYNIYRDEFFCERRIRRLPQIVTDFDSKTVDDLAEKLTVRLQPVLFDLRRLLADNV</sequence>
<accession>A0A154BTQ8</accession>